<feature type="non-terminal residue" evidence="2">
    <location>
        <position position="1"/>
    </location>
</feature>
<proteinExistence type="predicted"/>
<keyword evidence="3" id="KW-1185">Reference proteome</keyword>
<name>K0RJX5_THAOC</name>
<gene>
    <name evidence="2" type="ORF">THAOC_27018</name>
</gene>
<protein>
    <submittedName>
        <fullName evidence="2">Uncharacterized protein</fullName>
    </submittedName>
</protein>
<dbReference type="Proteomes" id="UP000266841">
    <property type="component" value="Unassembled WGS sequence"/>
</dbReference>
<organism evidence="2 3">
    <name type="scientific">Thalassiosira oceanica</name>
    <name type="common">Marine diatom</name>
    <dbReference type="NCBI Taxonomy" id="159749"/>
    <lineage>
        <taxon>Eukaryota</taxon>
        <taxon>Sar</taxon>
        <taxon>Stramenopiles</taxon>
        <taxon>Ochrophyta</taxon>
        <taxon>Bacillariophyta</taxon>
        <taxon>Coscinodiscophyceae</taxon>
        <taxon>Thalassiosirophycidae</taxon>
        <taxon>Thalassiosirales</taxon>
        <taxon>Thalassiosiraceae</taxon>
        <taxon>Thalassiosira</taxon>
    </lineage>
</organism>
<evidence type="ECO:0000256" key="1">
    <source>
        <dbReference type="SAM" id="MobiDB-lite"/>
    </source>
</evidence>
<evidence type="ECO:0000313" key="3">
    <source>
        <dbReference type="Proteomes" id="UP000266841"/>
    </source>
</evidence>
<comment type="caution">
    <text evidence="2">The sequence shown here is derived from an EMBL/GenBank/DDBJ whole genome shotgun (WGS) entry which is preliminary data.</text>
</comment>
<accession>K0RJX5</accession>
<evidence type="ECO:0000313" key="2">
    <source>
        <dbReference type="EMBL" id="EJK53530.1"/>
    </source>
</evidence>
<dbReference type="EMBL" id="AGNL01037605">
    <property type="protein sequence ID" value="EJK53530.1"/>
    <property type="molecule type" value="Genomic_DNA"/>
</dbReference>
<reference evidence="2 3" key="1">
    <citation type="journal article" date="2012" name="Genome Biol.">
        <title>Genome and low-iron response of an oceanic diatom adapted to chronic iron limitation.</title>
        <authorList>
            <person name="Lommer M."/>
            <person name="Specht M."/>
            <person name="Roy A.S."/>
            <person name="Kraemer L."/>
            <person name="Andreson R."/>
            <person name="Gutowska M.A."/>
            <person name="Wolf J."/>
            <person name="Bergner S.V."/>
            <person name="Schilhabel M.B."/>
            <person name="Klostermeier U.C."/>
            <person name="Beiko R.G."/>
            <person name="Rosenstiel P."/>
            <person name="Hippler M."/>
            <person name="Laroche J."/>
        </authorList>
    </citation>
    <scope>NUCLEOTIDE SEQUENCE [LARGE SCALE GENOMIC DNA]</scope>
    <source>
        <strain evidence="2 3">CCMP1005</strain>
    </source>
</reference>
<sequence length="94" mass="9938">LSFISDTVFPKPGHTALVFGDGRRQAAGGGWLDFGDSMAELLHELKVQPGQEADKEKEGGEEDVLPGGDVRRGPASSPPAVDRSVHCLNGLEIN</sequence>
<feature type="region of interest" description="Disordered" evidence="1">
    <location>
        <begin position="50"/>
        <end position="94"/>
    </location>
</feature>
<dbReference type="AlphaFoldDB" id="K0RJX5"/>